<dbReference type="PANTHER" id="PTHR43707">
    <property type="entry name" value="HISTIDYL-TRNA SYNTHETASE"/>
    <property type="match status" value="1"/>
</dbReference>
<dbReference type="HOGENOM" id="CLU_025113_0_2_9"/>
<dbReference type="UniPathway" id="UPA00031">
    <property type="reaction ID" value="UER00006"/>
</dbReference>
<dbReference type="GO" id="GO:0016757">
    <property type="term" value="F:glycosyltransferase activity"/>
    <property type="evidence" value="ECO:0007669"/>
    <property type="project" value="UniProtKB-KW"/>
</dbReference>
<comment type="subunit">
    <text evidence="9">Heteromultimer composed of HisG and HisZ subunits.</text>
</comment>
<dbReference type="GO" id="GO:0006427">
    <property type="term" value="P:histidyl-tRNA aminoacylation"/>
    <property type="evidence" value="ECO:0007669"/>
    <property type="project" value="TreeGrafter"/>
</dbReference>
<organism evidence="12 13">
    <name type="scientific">Eshraghiella crossota DSM 2876</name>
    <dbReference type="NCBI Taxonomy" id="511680"/>
    <lineage>
        <taxon>Bacteria</taxon>
        <taxon>Bacillati</taxon>
        <taxon>Bacillota</taxon>
        <taxon>Clostridia</taxon>
        <taxon>Lachnospirales</taxon>
        <taxon>Lachnospiraceae</taxon>
        <taxon>Eshraghiella</taxon>
    </lineage>
</organism>
<evidence type="ECO:0000256" key="9">
    <source>
        <dbReference type="HAMAP-Rule" id="MF_00125"/>
    </source>
</evidence>
<dbReference type="Gene3D" id="3.30.930.10">
    <property type="entry name" value="Bira Bifunctional Protein, Domain 2"/>
    <property type="match status" value="1"/>
</dbReference>
<evidence type="ECO:0000256" key="5">
    <source>
        <dbReference type="ARBA" id="ARBA00022490"/>
    </source>
</evidence>
<dbReference type="eggNOG" id="COG3705">
    <property type="taxonomic scope" value="Bacteria"/>
</dbReference>
<keyword evidence="7 9" id="KW-0368">Histidine biosynthesis</keyword>
<dbReference type="InterPro" id="IPR041715">
    <property type="entry name" value="HisRS-like_core"/>
</dbReference>
<evidence type="ECO:0000256" key="1">
    <source>
        <dbReference type="ARBA" id="ARBA00004496"/>
    </source>
</evidence>
<protein>
    <recommendedName>
        <fullName evidence="4 9">ATP phosphoribosyltransferase regulatory subunit</fullName>
    </recommendedName>
</protein>
<name>D4RWW6_9FIRM</name>
<dbReference type="PANTHER" id="PTHR43707:SF6">
    <property type="entry name" value="ATP PHOSPHORIBOSYLTRANSFERASE REGULATORY SUBUNIT"/>
    <property type="match status" value="1"/>
</dbReference>
<accession>D4RWW6</accession>
<comment type="function">
    <text evidence="8 9">Required for the first step of histidine biosynthesis. May allow the feedback regulation of ATP phosphoribosyltransferase activity by histidine.</text>
</comment>
<dbReference type="Proteomes" id="UP000006238">
    <property type="component" value="Unassembled WGS sequence"/>
</dbReference>
<dbReference type="InterPro" id="IPR004517">
    <property type="entry name" value="HisZ"/>
</dbReference>
<evidence type="ECO:0000313" key="12">
    <source>
        <dbReference type="EMBL" id="EFF69640.1"/>
    </source>
</evidence>
<keyword evidence="12" id="KW-0328">Glycosyltransferase</keyword>
<feature type="binding site" evidence="10">
    <location>
        <begin position="81"/>
        <end position="83"/>
    </location>
    <ligand>
        <name>L-histidine</name>
        <dbReference type="ChEBI" id="CHEBI:57595"/>
    </ligand>
</feature>
<dbReference type="GO" id="GO:0140096">
    <property type="term" value="F:catalytic activity, acting on a protein"/>
    <property type="evidence" value="ECO:0007669"/>
    <property type="project" value="UniProtKB-ARBA"/>
</dbReference>
<dbReference type="GeneID" id="98918519"/>
<proteinExistence type="inferred from homology"/>
<comment type="miscellaneous">
    <text evidence="9">This function is generally fulfilled by the C-terminal part of HisG, which is missing in some bacteria such as this one.</text>
</comment>
<dbReference type="HAMAP" id="MF_00125">
    <property type="entry name" value="HisZ"/>
    <property type="match status" value="1"/>
</dbReference>
<feature type="binding site" evidence="10">
    <location>
        <position position="125"/>
    </location>
    <ligand>
        <name>L-histidine</name>
        <dbReference type="ChEBI" id="CHEBI:57595"/>
    </ligand>
</feature>
<feature type="binding site" evidence="10">
    <location>
        <position position="129"/>
    </location>
    <ligand>
        <name>L-histidine</name>
        <dbReference type="ChEBI" id="CHEBI:57595"/>
    </ligand>
</feature>
<dbReference type="GO" id="GO:0000105">
    <property type="term" value="P:L-histidine biosynthetic process"/>
    <property type="evidence" value="ECO:0007669"/>
    <property type="project" value="UniProtKB-UniRule"/>
</dbReference>
<comment type="similarity">
    <text evidence="3 9">Belongs to the class-II aminoacyl-tRNA synthetase family. HisZ subfamily.</text>
</comment>
<evidence type="ECO:0000313" key="13">
    <source>
        <dbReference type="Proteomes" id="UP000006238"/>
    </source>
</evidence>
<dbReference type="RefSeq" id="WP_005600773.1">
    <property type="nucleotide sequence ID" value="NZ_GG663519.1"/>
</dbReference>
<gene>
    <name evidence="9 12" type="primary">hisZ</name>
    <name evidence="12" type="ORF">BUTYVIB_00153</name>
</gene>
<dbReference type="PIRSF" id="PIRSF001549">
    <property type="entry name" value="His-tRNA_synth"/>
    <property type="match status" value="1"/>
</dbReference>
<dbReference type="EMBL" id="ABWN01000017">
    <property type="protein sequence ID" value="EFF69640.1"/>
    <property type="molecule type" value="Genomic_DNA"/>
</dbReference>
<keyword evidence="6 9" id="KW-0028">Amino-acid biosynthesis</keyword>
<keyword evidence="5 9" id="KW-0963">Cytoplasm</keyword>
<dbReference type="Pfam" id="PF13393">
    <property type="entry name" value="tRNA-synt_His"/>
    <property type="match status" value="1"/>
</dbReference>
<dbReference type="NCBIfam" id="TIGR00443">
    <property type="entry name" value="hisZ_biosyn_reg"/>
    <property type="match status" value="1"/>
</dbReference>
<dbReference type="STRING" id="45851.BHV86_06535"/>
<evidence type="ECO:0000256" key="2">
    <source>
        <dbReference type="ARBA" id="ARBA00004667"/>
    </source>
</evidence>
<dbReference type="GO" id="GO:0005737">
    <property type="term" value="C:cytoplasm"/>
    <property type="evidence" value="ECO:0007669"/>
    <property type="project" value="UniProtKB-SubCell"/>
</dbReference>
<dbReference type="InterPro" id="IPR004516">
    <property type="entry name" value="HisRS/HisZ"/>
</dbReference>
<dbReference type="AlphaFoldDB" id="D4RWW6"/>
<dbReference type="GO" id="GO:0004821">
    <property type="term" value="F:histidine-tRNA ligase activity"/>
    <property type="evidence" value="ECO:0007669"/>
    <property type="project" value="TreeGrafter"/>
</dbReference>
<reference evidence="12 13" key="1">
    <citation type="submission" date="2010-02" db="EMBL/GenBank/DDBJ databases">
        <authorList>
            <person name="Weinstock G."/>
            <person name="Sodergren E."/>
            <person name="Clifton S."/>
            <person name="Fulton L."/>
            <person name="Fulton B."/>
            <person name="Courtney L."/>
            <person name="Fronick C."/>
            <person name="Harrison M."/>
            <person name="Strong C."/>
            <person name="Farmer C."/>
            <person name="Delahaunty K."/>
            <person name="Markovic C."/>
            <person name="Hall O."/>
            <person name="Minx P."/>
            <person name="Tomlinson C."/>
            <person name="Mitreva M."/>
            <person name="Nelson J."/>
            <person name="Hou S."/>
            <person name="Wollam A."/>
            <person name="Pepin K.H."/>
            <person name="Johnson M."/>
            <person name="Bhonagiri V."/>
            <person name="Zhang X."/>
            <person name="Suruliraj S."/>
            <person name="Warren W."/>
            <person name="Chinwalla A."/>
            <person name="Mardis E.R."/>
            <person name="Wilson R.K."/>
        </authorList>
    </citation>
    <scope>NUCLEOTIDE SEQUENCE [LARGE SCALE GENOMIC DNA]</scope>
    <source>
        <strain evidence="12 13">DSM 2876</strain>
    </source>
</reference>
<sequence length="386" mass="43564">MERQLLHTPDGVRDIYNGECEERLILRDKIHRVFKLYGYSDIQTPSFEFFDVYNRERGSVSSKNMYKFFDRDNNTIVLRPDMTPSIARCAAKYFESEQNPVRLCYIGNNFINNSSYQGRLMETTQAGCELIGDSSSAADAEMIAALIESILSTGLTEFQVEVGHVGFFSGITAEAGLTGDSIAELKEIIRNKNLFSIEALLTRENIDEKYNDIFYRLPQMFGDVNILSQAASMTKNETALSAISHLEEVYDILKDYGYEKYVSFDLGVLSELDYYTGVIFKAYTFDVGEPIANGGRYDNLIGQFGKDKASIGFCITIDLLHLAIIRQKIVVVKPTKNRLIVYDESNLKEAVRLAGKLRKEGINTVLSGTCDDESKYSEVIVMKDMV</sequence>
<feature type="binding site" evidence="10">
    <location>
        <begin position="274"/>
        <end position="275"/>
    </location>
    <ligand>
        <name>L-histidine</name>
        <dbReference type="ChEBI" id="CHEBI:57595"/>
    </ligand>
</feature>
<evidence type="ECO:0000256" key="8">
    <source>
        <dbReference type="ARBA" id="ARBA00025246"/>
    </source>
</evidence>
<evidence type="ECO:0000256" key="10">
    <source>
        <dbReference type="PIRSR" id="PIRSR001549-1"/>
    </source>
</evidence>
<dbReference type="SUPFAM" id="SSF55681">
    <property type="entry name" value="Class II aaRS and biotin synthetases"/>
    <property type="match status" value="1"/>
</dbReference>
<evidence type="ECO:0000256" key="4">
    <source>
        <dbReference type="ARBA" id="ARBA00020397"/>
    </source>
</evidence>
<evidence type="ECO:0000259" key="11">
    <source>
        <dbReference type="Pfam" id="PF13393"/>
    </source>
</evidence>
<dbReference type="InterPro" id="IPR045864">
    <property type="entry name" value="aa-tRNA-synth_II/BPL/LPL"/>
</dbReference>
<comment type="subcellular location">
    <subcellularLocation>
        <location evidence="1 9">Cytoplasm</location>
    </subcellularLocation>
</comment>
<evidence type="ECO:0000256" key="7">
    <source>
        <dbReference type="ARBA" id="ARBA00023102"/>
    </source>
</evidence>
<evidence type="ECO:0000256" key="6">
    <source>
        <dbReference type="ARBA" id="ARBA00022605"/>
    </source>
</evidence>
<feature type="domain" description="Class II Histidinyl-tRNA synthetase (HisRS)-like catalytic core" evidence="11">
    <location>
        <begin position="11"/>
        <end position="318"/>
    </location>
</feature>
<dbReference type="CDD" id="cd00773">
    <property type="entry name" value="HisRS-like_core"/>
    <property type="match status" value="1"/>
</dbReference>
<keyword evidence="12" id="KW-0808">Transferase</keyword>
<comment type="caution">
    <text evidence="12">The sequence shown here is derived from an EMBL/GenBank/DDBJ whole genome shotgun (WGS) entry which is preliminary data.</text>
</comment>
<keyword evidence="13" id="KW-1185">Reference proteome</keyword>
<evidence type="ECO:0000256" key="3">
    <source>
        <dbReference type="ARBA" id="ARBA00005539"/>
    </source>
</evidence>
<comment type="pathway">
    <text evidence="2 9">Amino-acid biosynthesis; L-histidine biosynthesis; L-histidine from 5-phospho-alpha-D-ribose 1-diphosphate: step 1/9.</text>
</comment>